<evidence type="ECO:0000313" key="1">
    <source>
        <dbReference type="EMBL" id="EJW73796.1"/>
    </source>
</evidence>
<evidence type="ECO:0000313" key="2">
    <source>
        <dbReference type="Proteomes" id="UP000004810"/>
    </source>
</evidence>
<protein>
    <submittedName>
        <fullName evidence="1">Uncharacterized protein</fullName>
    </submittedName>
</protein>
<gene>
    <name evidence="1" type="ORF">WUBG_15297</name>
</gene>
<sequence>EKYLEKKFILWNPSHRKFVVQMKQKMLSYNRQLHEQTAQFNGMICLKSICIEFVISYLFSSSYDRFPHKQELMHKAQAKRWLPTKLQSNIIIVNSSHLNFIFKLLDNMFQFLECIYVFLK</sequence>
<accession>J9DVN5</accession>
<comment type="caution">
    <text evidence="1">The sequence shown here is derived from an EMBL/GenBank/DDBJ whole genome shotgun (WGS) entry which is preliminary data.</text>
</comment>
<reference evidence="2" key="1">
    <citation type="submission" date="2012-08" db="EMBL/GenBank/DDBJ databases">
        <title>The Genome Sequence of Wuchereria bancrofti.</title>
        <authorList>
            <person name="Nutman T.B."/>
            <person name="Fink D.L."/>
            <person name="Russ C."/>
            <person name="Young S."/>
            <person name="Zeng Q."/>
            <person name="Koehrsen M."/>
            <person name="Alvarado L."/>
            <person name="Berlin A."/>
            <person name="Chapman S.B."/>
            <person name="Chen Z."/>
            <person name="Freedman E."/>
            <person name="Gellesch M."/>
            <person name="Goldberg J."/>
            <person name="Griggs A."/>
            <person name="Gujja S."/>
            <person name="Heilman E.R."/>
            <person name="Heiman D."/>
            <person name="Hepburn T."/>
            <person name="Howarth C."/>
            <person name="Jen D."/>
            <person name="Larson L."/>
            <person name="Lewis B."/>
            <person name="Mehta T."/>
            <person name="Park D."/>
            <person name="Pearson M."/>
            <person name="Roberts A."/>
            <person name="Saif S."/>
            <person name="Shea T."/>
            <person name="Shenoy N."/>
            <person name="Sisk P."/>
            <person name="Stolte C."/>
            <person name="Sykes S."/>
            <person name="Walk T."/>
            <person name="White J."/>
            <person name="Yandava C."/>
            <person name="Haas B."/>
            <person name="Henn M.R."/>
            <person name="Nusbaum C."/>
            <person name="Birren B."/>
        </authorList>
    </citation>
    <scope>NUCLEOTIDE SEQUENCE [LARGE SCALE GENOMIC DNA]</scope>
    <source>
        <strain evidence="2">NA</strain>
    </source>
</reference>
<organism evidence="1 2">
    <name type="scientific">Wuchereria bancrofti</name>
    <dbReference type="NCBI Taxonomy" id="6293"/>
    <lineage>
        <taxon>Eukaryota</taxon>
        <taxon>Metazoa</taxon>
        <taxon>Ecdysozoa</taxon>
        <taxon>Nematoda</taxon>
        <taxon>Chromadorea</taxon>
        <taxon>Rhabditida</taxon>
        <taxon>Spirurina</taxon>
        <taxon>Spiruromorpha</taxon>
        <taxon>Filarioidea</taxon>
        <taxon>Onchocercidae</taxon>
        <taxon>Wuchereria</taxon>
    </lineage>
</organism>
<name>J9DVN5_WUCBA</name>
<feature type="non-terminal residue" evidence="1">
    <location>
        <position position="1"/>
    </location>
</feature>
<proteinExistence type="predicted"/>
<dbReference type="EMBL" id="ADBV01013385">
    <property type="protein sequence ID" value="EJW73796.1"/>
    <property type="molecule type" value="Genomic_DNA"/>
</dbReference>
<dbReference type="AlphaFoldDB" id="J9DVN5"/>
<dbReference type="Proteomes" id="UP000004810">
    <property type="component" value="Unassembled WGS sequence"/>
</dbReference>